<organism evidence="2 3">
    <name type="scientific">Limnospira maxima CS-328</name>
    <dbReference type="NCBI Taxonomy" id="513049"/>
    <lineage>
        <taxon>Bacteria</taxon>
        <taxon>Bacillati</taxon>
        <taxon>Cyanobacteriota</taxon>
        <taxon>Cyanophyceae</taxon>
        <taxon>Oscillatoriophycideae</taxon>
        <taxon>Oscillatoriales</taxon>
        <taxon>Sirenicapillariaceae</taxon>
        <taxon>Limnospira</taxon>
    </lineage>
</organism>
<gene>
    <name evidence="2" type="ORF">AmaxDRAFT_5322</name>
</gene>
<sequence>MRQVSPSELQELATDIELELARLGELENAIVQVRQEIDRYPTLSGVFYESLALKLHNFIQAARGFFN</sequence>
<evidence type="ECO:0000313" key="3">
    <source>
        <dbReference type="Proteomes" id="UP000004061"/>
    </source>
</evidence>
<accession>B5W972</accession>
<protein>
    <submittedName>
        <fullName evidence="2">Uncharacterized protein</fullName>
    </submittedName>
</protein>
<name>B5W972_LIMMA</name>
<keyword evidence="1" id="KW-0175">Coiled coil</keyword>
<dbReference type="Proteomes" id="UP000004061">
    <property type="component" value="Unassembled WGS sequence"/>
</dbReference>
<keyword evidence="3" id="KW-1185">Reference proteome</keyword>
<feature type="coiled-coil region" evidence="1">
    <location>
        <begin position="9"/>
        <end position="36"/>
    </location>
</feature>
<proteinExistence type="predicted"/>
<evidence type="ECO:0000256" key="1">
    <source>
        <dbReference type="SAM" id="Coils"/>
    </source>
</evidence>
<evidence type="ECO:0000313" key="2">
    <source>
        <dbReference type="EMBL" id="EDZ91944.1"/>
    </source>
</evidence>
<dbReference type="AlphaFoldDB" id="B5W972"/>
<dbReference type="EMBL" id="ABYK01000077">
    <property type="protein sequence ID" value="EDZ91944.1"/>
    <property type="molecule type" value="Genomic_DNA"/>
</dbReference>
<comment type="caution">
    <text evidence="2">The sequence shown here is derived from an EMBL/GenBank/DDBJ whole genome shotgun (WGS) entry which is preliminary data.</text>
</comment>
<dbReference type="RefSeq" id="WP_006670758.1">
    <property type="nucleotide sequence ID" value="NZ_ABYK01000077.1"/>
</dbReference>
<reference evidence="2 3" key="1">
    <citation type="journal article" date="2011" name="Appl. Environ. Microbiol.">
        <title>Contribution of a Sodium Ion Gradient to Energy Conservation during Fermentation in the Cyanobacterium Arthrospira (Spirulina) maxima CS-328.</title>
        <authorList>
            <person name="Carrieri D."/>
            <person name="Ananyev G."/>
            <person name="Lenz O."/>
            <person name="Bryant D.A."/>
            <person name="Dismukes G.C."/>
        </authorList>
    </citation>
    <scope>NUCLEOTIDE SEQUENCE [LARGE SCALE GENOMIC DNA]</scope>
    <source>
        <strain evidence="2 3">CS-328</strain>
    </source>
</reference>